<evidence type="ECO:0000256" key="1">
    <source>
        <dbReference type="SAM" id="MobiDB-lite"/>
    </source>
</evidence>
<evidence type="ECO:0000313" key="3">
    <source>
        <dbReference type="Proteomes" id="UP000057910"/>
    </source>
</evidence>
<organism evidence="2 3">
    <name type="scientific">Burkholderia ubonensis</name>
    <dbReference type="NCBI Taxonomy" id="101571"/>
    <lineage>
        <taxon>Bacteria</taxon>
        <taxon>Pseudomonadati</taxon>
        <taxon>Pseudomonadota</taxon>
        <taxon>Betaproteobacteria</taxon>
        <taxon>Burkholderiales</taxon>
        <taxon>Burkholderiaceae</taxon>
        <taxon>Burkholderia</taxon>
        <taxon>Burkholderia cepacia complex</taxon>
    </lineage>
</organism>
<protein>
    <recommendedName>
        <fullName evidence="4">Bacterial Ig domain-containing protein</fullName>
    </recommendedName>
</protein>
<proteinExistence type="predicted"/>
<dbReference type="AlphaFoldDB" id="A0ABD4DZC3"/>
<gene>
    <name evidence="2" type="ORF">WJ68_17770</name>
</gene>
<name>A0ABD4DZC3_9BURK</name>
<reference evidence="2 3" key="1">
    <citation type="submission" date="2015-11" db="EMBL/GenBank/DDBJ databases">
        <title>Expanding the genomic diversity of Burkholderia species for the development of highly accurate diagnostics.</title>
        <authorList>
            <person name="Sahl J."/>
            <person name="Keim P."/>
            <person name="Wagner D."/>
        </authorList>
    </citation>
    <scope>NUCLEOTIDE SEQUENCE [LARGE SCALE GENOMIC DNA]</scope>
    <source>
        <strain evidence="2 3">MSMB1585WGS</strain>
    </source>
</reference>
<sequence>MRRADTVLQGDGNPAGVLTGALANGPALATGATATATVVNSAGAAVGTALGSTPSVSVTPHSGGGSANNPLAPVSSLLTTLTGALPR</sequence>
<dbReference type="EMBL" id="LPAD01000075">
    <property type="protein sequence ID" value="KVN82685.1"/>
    <property type="molecule type" value="Genomic_DNA"/>
</dbReference>
<dbReference type="Proteomes" id="UP000057910">
    <property type="component" value="Unassembled WGS sequence"/>
</dbReference>
<evidence type="ECO:0008006" key="4">
    <source>
        <dbReference type="Google" id="ProtNLM"/>
    </source>
</evidence>
<dbReference type="RefSeq" id="WP_059824934.1">
    <property type="nucleotide sequence ID" value="NZ_LOZC01000022.1"/>
</dbReference>
<feature type="region of interest" description="Disordered" evidence="1">
    <location>
        <begin position="53"/>
        <end position="73"/>
    </location>
</feature>
<comment type="caution">
    <text evidence="2">The sequence shown here is derived from an EMBL/GenBank/DDBJ whole genome shotgun (WGS) entry which is preliminary data.</text>
</comment>
<accession>A0ABD4DZC3</accession>
<evidence type="ECO:0000313" key="2">
    <source>
        <dbReference type="EMBL" id="KVN82685.1"/>
    </source>
</evidence>